<dbReference type="AlphaFoldDB" id="A0A059FF85"/>
<keyword evidence="2" id="KW-1185">Reference proteome</keyword>
<evidence type="ECO:0000313" key="1">
    <source>
        <dbReference type="EMBL" id="KCZ89289.1"/>
    </source>
</evidence>
<organism evidence="1 2">
    <name type="scientific">Hyphomonas jannaschiana VP2</name>
    <dbReference type="NCBI Taxonomy" id="1280952"/>
    <lineage>
        <taxon>Bacteria</taxon>
        <taxon>Pseudomonadati</taxon>
        <taxon>Pseudomonadota</taxon>
        <taxon>Alphaproteobacteria</taxon>
        <taxon>Hyphomonadales</taxon>
        <taxon>Hyphomonadaceae</taxon>
        <taxon>Hyphomonas</taxon>
    </lineage>
</organism>
<dbReference type="STRING" id="1280952.HJA_08327"/>
<gene>
    <name evidence="1" type="ORF">HJA_08327</name>
</gene>
<dbReference type="Proteomes" id="UP000024816">
    <property type="component" value="Unassembled WGS sequence"/>
</dbReference>
<dbReference type="EMBL" id="ARYJ01000004">
    <property type="protein sequence ID" value="KCZ89289.1"/>
    <property type="molecule type" value="Genomic_DNA"/>
</dbReference>
<sequence>MADPAVKIRIGGAKTKRLDALMSRLPDLIEFPALKRPSRPNNCLVAPDGFAGVSTPDETAPVFDKPPKRVFDLVMDLVLERVEWRLRASDPDTLRISFIAVTPLMKFKDDVYVQALPVDGAADRSSVAIYSGSRIGYSDLGTNAKRVKELLDLIGTR</sequence>
<dbReference type="InterPro" id="IPR010865">
    <property type="entry name" value="DUF1499"/>
</dbReference>
<accession>A0A059FF85</accession>
<comment type="caution">
    <text evidence="1">The sequence shown here is derived from an EMBL/GenBank/DDBJ whole genome shotgun (WGS) entry which is preliminary data.</text>
</comment>
<dbReference type="PATRIC" id="fig|1280952.3.peg.1655"/>
<reference evidence="1 2" key="1">
    <citation type="journal article" date="2014" name="Antonie Van Leeuwenhoek">
        <title>Hyphomonas beringensis sp. nov. and Hyphomonas chukchiensis sp. nov., isolated from surface seawater of the Bering Sea and Chukchi Sea.</title>
        <authorList>
            <person name="Li C."/>
            <person name="Lai Q."/>
            <person name="Li G."/>
            <person name="Dong C."/>
            <person name="Wang J."/>
            <person name="Liao Y."/>
            <person name="Shao Z."/>
        </authorList>
    </citation>
    <scope>NUCLEOTIDE SEQUENCE [LARGE SCALE GENOMIC DNA]</scope>
    <source>
        <strain evidence="1 2">VP2</strain>
    </source>
</reference>
<name>A0A059FF85_9PROT</name>
<dbReference type="eggNOG" id="COG4446">
    <property type="taxonomic scope" value="Bacteria"/>
</dbReference>
<dbReference type="Pfam" id="PF07386">
    <property type="entry name" value="DUF1499"/>
    <property type="match status" value="1"/>
</dbReference>
<evidence type="ECO:0000313" key="2">
    <source>
        <dbReference type="Proteomes" id="UP000024816"/>
    </source>
</evidence>
<proteinExistence type="predicted"/>
<evidence type="ECO:0008006" key="3">
    <source>
        <dbReference type="Google" id="ProtNLM"/>
    </source>
</evidence>
<protein>
    <recommendedName>
        <fullName evidence="3">DUF1499 domain-containing protein</fullName>
    </recommendedName>
</protein>